<gene>
    <name evidence="3" type="ORF">GIL414_LOCUS6689</name>
</gene>
<organism evidence="3 4">
    <name type="scientific">Rotaria magnacalcarata</name>
    <dbReference type="NCBI Taxonomy" id="392030"/>
    <lineage>
        <taxon>Eukaryota</taxon>
        <taxon>Metazoa</taxon>
        <taxon>Spiralia</taxon>
        <taxon>Gnathifera</taxon>
        <taxon>Rotifera</taxon>
        <taxon>Eurotatoria</taxon>
        <taxon>Bdelloidea</taxon>
        <taxon>Philodinida</taxon>
        <taxon>Philodinidae</taxon>
        <taxon>Rotaria</taxon>
    </lineage>
</organism>
<proteinExistence type="predicted"/>
<dbReference type="EMBL" id="CAJOBJ010001939">
    <property type="protein sequence ID" value="CAF3903673.1"/>
    <property type="molecule type" value="Genomic_DNA"/>
</dbReference>
<comment type="caution">
    <text evidence="3">The sequence shown here is derived from an EMBL/GenBank/DDBJ whole genome shotgun (WGS) entry which is preliminary data.</text>
</comment>
<name>A0A8S2LII5_9BILA</name>
<keyword evidence="1" id="KW-0175">Coiled coil</keyword>
<protein>
    <submittedName>
        <fullName evidence="3">Uncharacterized protein</fullName>
    </submittedName>
</protein>
<accession>A0A8S2LII5</accession>
<feature type="compositionally biased region" description="Pro residues" evidence="2">
    <location>
        <begin position="76"/>
        <end position="85"/>
    </location>
</feature>
<feature type="region of interest" description="Disordered" evidence="2">
    <location>
        <begin position="64"/>
        <end position="91"/>
    </location>
</feature>
<feature type="non-terminal residue" evidence="3">
    <location>
        <position position="1"/>
    </location>
</feature>
<evidence type="ECO:0000256" key="1">
    <source>
        <dbReference type="SAM" id="Coils"/>
    </source>
</evidence>
<dbReference type="AlphaFoldDB" id="A0A8S2LII5"/>
<feature type="region of interest" description="Disordered" evidence="2">
    <location>
        <begin position="1"/>
        <end position="25"/>
    </location>
</feature>
<reference evidence="3" key="1">
    <citation type="submission" date="2021-02" db="EMBL/GenBank/DDBJ databases">
        <authorList>
            <person name="Nowell W R."/>
        </authorList>
    </citation>
    <scope>NUCLEOTIDE SEQUENCE</scope>
</reference>
<evidence type="ECO:0000256" key="2">
    <source>
        <dbReference type="SAM" id="MobiDB-lite"/>
    </source>
</evidence>
<evidence type="ECO:0000313" key="4">
    <source>
        <dbReference type="Proteomes" id="UP000681720"/>
    </source>
</evidence>
<dbReference type="Proteomes" id="UP000681720">
    <property type="component" value="Unassembled WGS sequence"/>
</dbReference>
<feature type="coiled-coil region" evidence="1">
    <location>
        <begin position="94"/>
        <end position="131"/>
    </location>
</feature>
<feature type="compositionally biased region" description="Polar residues" evidence="2">
    <location>
        <begin position="1"/>
        <end position="12"/>
    </location>
</feature>
<evidence type="ECO:0000313" key="3">
    <source>
        <dbReference type="EMBL" id="CAF3903673.1"/>
    </source>
</evidence>
<sequence length="172" mass="18948">MDDQSNRSNTNDLPMRSAKLIGNENRQLSTYIDNTSAASSNSKSEIKPGILNVDNGNLMALSNYTENDAESLPSSFSPPPAPSSPPSIINESELPTASREIEIVLSEKQKLEDEKQNIGKMIKKNEEEINKYINILDVLGLSKHCFLGVQIKGKLSDEVLIKLYDDKAPIPC</sequence>